<dbReference type="AlphaFoldDB" id="L8X960"/>
<dbReference type="GO" id="GO:0140664">
    <property type="term" value="F:ATP-dependent DNA damage sensor activity"/>
    <property type="evidence" value="ECO:0007669"/>
    <property type="project" value="InterPro"/>
</dbReference>
<keyword evidence="4" id="KW-0418">Kinase</keyword>
<dbReference type="GO" id="GO:0032300">
    <property type="term" value="C:mismatch repair complex"/>
    <property type="evidence" value="ECO:0007669"/>
    <property type="project" value="InterPro"/>
</dbReference>
<feature type="domain" description="MutL C-terminal dimerisation" evidence="3">
    <location>
        <begin position="550"/>
        <end position="742"/>
    </location>
</feature>
<dbReference type="HOGENOM" id="CLU_005415_1_0_1"/>
<dbReference type="GO" id="GO:0016887">
    <property type="term" value="F:ATP hydrolysis activity"/>
    <property type="evidence" value="ECO:0007669"/>
    <property type="project" value="InterPro"/>
</dbReference>
<dbReference type="SUPFAM" id="SSF118116">
    <property type="entry name" value="DNA mismatch repair protein MutL"/>
    <property type="match status" value="1"/>
</dbReference>
<protein>
    <submittedName>
        <fullName evidence="4">Histidine kinase-, DNA gyrase b-, and HSP90-like ATPase domain-containing protein</fullName>
    </submittedName>
</protein>
<organism evidence="4 5">
    <name type="scientific">Thanatephorus cucumeris (strain AG1-IA)</name>
    <name type="common">Rice sheath blight fungus</name>
    <name type="synonym">Rhizoctonia solani</name>
    <dbReference type="NCBI Taxonomy" id="983506"/>
    <lineage>
        <taxon>Eukaryota</taxon>
        <taxon>Fungi</taxon>
        <taxon>Dikarya</taxon>
        <taxon>Basidiomycota</taxon>
        <taxon>Agaricomycotina</taxon>
        <taxon>Agaricomycetes</taxon>
        <taxon>Cantharellales</taxon>
        <taxon>Ceratobasidiaceae</taxon>
        <taxon>Rhizoctonia</taxon>
        <taxon>Rhizoctonia solani AG-1</taxon>
    </lineage>
</organism>
<dbReference type="SUPFAM" id="SSF55874">
    <property type="entry name" value="ATPase domain of HSP90 chaperone/DNA topoisomerase II/histidine kinase"/>
    <property type="match status" value="1"/>
</dbReference>
<comment type="caution">
    <text evidence="4">The sequence shown here is derived from an EMBL/GenBank/DDBJ whole genome shotgun (WGS) entry which is preliminary data.</text>
</comment>
<reference evidence="4 5" key="1">
    <citation type="journal article" date="2013" name="Nat. Commun.">
        <title>The evolution and pathogenic mechanisms of the rice sheath blight pathogen.</title>
        <authorList>
            <person name="Zheng A."/>
            <person name="Lin R."/>
            <person name="Xu L."/>
            <person name="Qin P."/>
            <person name="Tang C."/>
            <person name="Ai P."/>
            <person name="Zhang D."/>
            <person name="Liu Y."/>
            <person name="Sun Z."/>
            <person name="Feng H."/>
            <person name="Wang Y."/>
            <person name="Chen Y."/>
            <person name="Liang X."/>
            <person name="Fu R."/>
            <person name="Li Q."/>
            <person name="Zhang J."/>
            <person name="Yu X."/>
            <person name="Xie Z."/>
            <person name="Ding L."/>
            <person name="Guan P."/>
            <person name="Tang J."/>
            <person name="Liang Y."/>
            <person name="Wang S."/>
            <person name="Deng Q."/>
            <person name="Li S."/>
            <person name="Zhu J."/>
            <person name="Wang L."/>
            <person name="Liu H."/>
            <person name="Li P."/>
        </authorList>
    </citation>
    <scope>NUCLEOTIDE SEQUENCE [LARGE SCALE GENOMIC DNA]</scope>
    <source>
        <strain evidence="5">AG-1 IA</strain>
    </source>
</reference>
<name>L8X960_THACA</name>
<evidence type="ECO:0000256" key="2">
    <source>
        <dbReference type="ARBA" id="ARBA00022763"/>
    </source>
</evidence>
<dbReference type="OrthoDB" id="429932at2759"/>
<dbReference type="InterPro" id="IPR014790">
    <property type="entry name" value="MutL_C"/>
</dbReference>
<dbReference type="Pfam" id="PF13589">
    <property type="entry name" value="HATPase_c_3"/>
    <property type="match status" value="1"/>
</dbReference>
<evidence type="ECO:0000259" key="3">
    <source>
        <dbReference type="SMART" id="SM00853"/>
    </source>
</evidence>
<keyword evidence="4" id="KW-0808">Transferase</keyword>
<dbReference type="OMA" id="NKWPMFY"/>
<comment type="similarity">
    <text evidence="1">Belongs to the DNA mismatch repair MutL/HexB family.</text>
</comment>
<keyword evidence="2" id="KW-0227">DNA damage</keyword>
<dbReference type="Proteomes" id="UP000011668">
    <property type="component" value="Unassembled WGS sequence"/>
</dbReference>
<dbReference type="InterPro" id="IPR042120">
    <property type="entry name" value="MutL_C_dimsub"/>
</dbReference>
<dbReference type="GO" id="GO:0005524">
    <property type="term" value="F:ATP binding"/>
    <property type="evidence" value="ECO:0007669"/>
    <property type="project" value="InterPro"/>
</dbReference>
<dbReference type="PANTHER" id="PTHR10073:SF47">
    <property type="entry name" value="DNA MISMATCH REPAIR PROTEIN MLH3"/>
    <property type="match status" value="1"/>
</dbReference>
<evidence type="ECO:0000256" key="1">
    <source>
        <dbReference type="ARBA" id="ARBA00006082"/>
    </source>
</evidence>
<dbReference type="InterPro" id="IPR014762">
    <property type="entry name" value="DNA_mismatch_repair_CS"/>
</dbReference>
<keyword evidence="5" id="KW-1185">Reference proteome</keyword>
<evidence type="ECO:0000313" key="5">
    <source>
        <dbReference type="Proteomes" id="UP000011668"/>
    </source>
</evidence>
<dbReference type="InterPro" id="IPR038973">
    <property type="entry name" value="MutL/Mlh/Pms-like"/>
</dbReference>
<dbReference type="GO" id="GO:0016301">
    <property type="term" value="F:kinase activity"/>
    <property type="evidence" value="ECO:0007669"/>
    <property type="project" value="UniProtKB-KW"/>
</dbReference>
<dbReference type="InterPro" id="IPR014721">
    <property type="entry name" value="Ribsml_uS5_D2-typ_fold_subgr"/>
</dbReference>
<dbReference type="PROSITE" id="PS00058">
    <property type="entry name" value="DNA_MISMATCH_REPAIR_1"/>
    <property type="match status" value="1"/>
</dbReference>
<dbReference type="PANTHER" id="PTHR10073">
    <property type="entry name" value="DNA MISMATCH REPAIR PROTEIN MLH, PMS, MUTL"/>
    <property type="match status" value="1"/>
</dbReference>
<dbReference type="InterPro" id="IPR037198">
    <property type="entry name" value="MutL_C_sf"/>
</dbReference>
<dbReference type="SMART" id="SM00853">
    <property type="entry name" value="MutL_C"/>
    <property type="match status" value="1"/>
</dbReference>
<sequence>MNQFNYKPIAELEPQTKARLRSTQLLTSLPQLISELVQNSLDAGASHIQVGIDPTQWECWVRDDGQGMSTEGMKLLAGGHEKVSSKTYEASHTEAGTFGFRGEALASAMELSCLEISSRTPGARESWSVILKAGEQLYFGPSVRWRREKTGTTVVCRDVFFNVPVRRISHPNVTRTLELTRKELESLALVFPQVSFTLDHTSESQKVRVISIPKPKRLSLTSMSDYMRAYMSVEKAMVDRDTKTFTSIDTQWCWAIFKGQLNRNLLLAGLADGTERSLHSTSQYPSKKVDRRPVYVLNLSVSTTQVDNFIEPAKSMVRFQVIHRFLSRNGFGTTVSEDEETEATHTKELRPLRKRVRYENLEPGPSEAPATFILSESDRRLTCSDIEHLEPRSTHQIGAQDVPTQHRDSGYFEWDDPSTGESFLINSQTGNSLPKYRTFDHTLVNRPAGNSGVFGYFPGSRLDRRLLKKSTSNDPGVRGSPTRNDTFACPEASIFATGITNHGSRSDYHGLKPHTHTWGPLERNDSLNPAQSSQLISRGFSRTDLQNSEVIAQVDAKFVACIFRVTSTSERILVLVDQHAADERVRVERYLKGLCIGFIRDKVDITQLKPPVKILLTRKEANILTRPDTLNALSRWGLCIEIHLPDTLDVQTLAEDRDFCQVDVISVPDVVSKKLVDKRELSVFVKAMLDTIDVEGCTHWPFPSANVENDDWVKALRFCPAPLFELLNSRACRGQIKTDYSMPATIFPFQCAHGRYAIMIYWWRTTQCHPRILRLIGKLSIKSCSLNLGYNVTHTSSSAPKSQDAAGSLYKLGRINPLALFHYRHYTPTRIR</sequence>
<dbReference type="EMBL" id="AFRT01000059">
    <property type="protein sequence ID" value="ELU45632.1"/>
    <property type="molecule type" value="Genomic_DNA"/>
</dbReference>
<dbReference type="STRING" id="983506.L8X960"/>
<dbReference type="Gene3D" id="3.30.1540.20">
    <property type="entry name" value="MutL, C-terminal domain, dimerisation subdomain"/>
    <property type="match status" value="1"/>
</dbReference>
<dbReference type="GO" id="GO:0061982">
    <property type="term" value="P:meiosis I cell cycle process"/>
    <property type="evidence" value="ECO:0007669"/>
    <property type="project" value="UniProtKB-ARBA"/>
</dbReference>
<dbReference type="InterPro" id="IPR036890">
    <property type="entry name" value="HATPase_C_sf"/>
</dbReference>
<dbReference type="Gene3D" id="3.30.565.10">
    <property type="entry name" value="Histidine kinase-like ATPase, C-terminal domain"/>
    <property type="match status" value="1"/>
</dbReference>
<dbReference type="Gene3D" id="3.30.230.10">
    <property type="match status" value="1"/>
</dbReference>
<dbReference type="GO" id="GO:0006298">
    <property type="term" value="P:mismatch repair"/>
    <property type="evidence" value="ECO:0007669"/>
    <property type="project" value="InterPro"/>
</dbReference>
<gene>
    <name evidence="4" type="ORF">AG1IA_00351</name>
</gene>
<accession>L8X960</accession>
<evidence type="ECO:0000313" key="4">
    <source>
        <dbReference type="EMBL" id="ELU45632.1"/>
    </source>
</evidence>
<proteinExistence type="inferred from homology"/>